<reference evidence="3" key="2">
    <citation type="submission" date="2025-08" db="UniProtKB">
        <authorList>
            <consortium name="RefSeq"/>
        </authorList>
    </citation>
    <scope>IDENTIFICATION</scope>
    <source>
        <strain evidence="3">14028-0561.14</strain>
        <tissue evidence="3">Whole fly</tissue>
    </source>
</reference>
<reference evidence="2" key="1">
    <citation type="submission" date="2025-05" db="UniProtKB">
        <authorList>
            <consortium name="RefSeq"/>
        </authorList>
    </citation>
    <scope>NUCLEOTIDE SEQUENCE [LARGE SCALE GENOMIC DNA]</scope>
    <source>
        <strain evidence="2">14028-0561.14</strain>
    </source>
</reference>
<name>A0A6P4J796_DROKI</name>
<gene>
    <name evidence="3" type="primary">LOC108085345</name>
</gene>
<protein>
    <submittedName>
        <fullName evidence="3">Uncharacterized protein</fullName>
    </submittedName>
</protein>
<proteinExistence type="predicted"/>
<sequence length="126" mass="14396">MAVKILLTLLLLCVAFELGSQCQTKTNTVNGCDVVVNTSPCCKGKKLEHQCVCDFTCSEWDKPCNWVLTCKEEIENINNFRRAKNKLNVFRLPSRTQKECLQININTHKHPNCCDKFCAVYTDVCF</sequence>
<dbReference type="GeneID" id="108085345"/>
<keyword evidence="1" id="KW-0732">Signal</keyword>
<dbReference type="OrthoDB" id="7854337at2759"/>
<organism evidence="2 3">
    <name type="scientific">Drosophila kikkawai</name>
    <name type="common">Fruit fly</name>
    <dbReference type="NCBI Taxonomy" id="30033"/>
    <lineage>
        <taxon>Eukaryota</taxon>
        <taxon>Metazoa</taxon>
        <taxon>Ecdysozoa</taxon>
        <taxon>Arthropoda</taxon>
        <taxon>Hexapoda</taxon>
        <taxon>Insecta</taxon>
        <taxon>Pterygota</taxon>
        <taxon>Neoptera</taxon>
        <taxon>Endopterygota</taxon>
        <taxon>Diptera</taxon>
        <taxon>Brachycera</taxon>
        <taxon>Muscomorpha</taxon>
        <taxon>Ephydroidea</taxon>
        <taxon>Drosophilidae</taxon>
        <taxon>Drosophila</taxon>
        <taxon>Sophophora</taxon>
    </lineage>
</organism>
<feature type="signal peptide" evidence="1">
    <location>
        <begin position="1"/>
        <end position="21"/>
    </location>
</feature>
<evidence type="ECO:0000256" key="1">
    <source>
        <dbReference type="SAM" id="SignalP"/>
    </source>
</evidence>
<evidence type="ECO:0000313" key="2">
    <source>
        <dbReference type="Proteomes" id="UP001652661"/>
    </source>
</evidence>
<feature type="chain" id="PRO_5027892767" evidence="1">
    <location>
        <begin position="22"/>
        <end position="126"/>
    </location>
</feature>
<keyword evidence="2" id="KW-1185">Reference proteome</keyword>
<dbReference type="AlphaFoldDB" id="A0A6P4J796"/>
<dbReference type="Proteomes" id="UP001652661">
    <property type="component" value="Chromosome 2L"/>
</dbReference>
<evidence type="ECO:0000313" key="3">
    <source>
        <dbReference type="RefSeq" id="XP_017037392.1"/>
    </source>
</evidence>
<accession>A0A6P4J796</accession>
<dbReference type="RefSeq" id="XP_017037392.1">
    <property type="nucleotide sequence ID" value="XM_017181903.1"/>
</dbReference>